<dbReference type="PANTHER" id="PTHR43798">
    <property type="entry name" value="MONOACYLGLYCEROL LIPASE"/>
    <property type="match status" value="1"/>
</dbReference>
<keyword evidence="3" id="KW-1185">Reference proteome</keyword>
<comment type="caution">
    <text evidence="2">The sequence shown here is derived from an EMBL/GenBank/DDBJ whole genome shotgun (WGS) entry which is preliminary data.</text>
</comment>
<dbReference type="PANTHER" id="PTHR43798:SF33">
    <property type="entry name" value="HYDROLASE, PUTATIVE (AFU_ORTHOLOGUE AFUA_2G14860)-RELATED"/>
    <property type="match status" value="1"/>
</dbReference>
<gene>
    <name evidence="2" type="ORF">DFH07DRAFT_929137</name>
</gene>
<protein>
    <submittedName>
        <fullName evidence="2">Alpha/Beta hydrolase protein</fullName>
    </submittedName>
</protein>
<accession>A0AAD7I1A6</accession>
<evidence type="ECO:0000313" key="2">
    <source>
        <dbReference type="EMBL" id="KAJ7731906.1"/>
    </source>
</evidence>
<name>A0AAD7I1A6_9AGAR</name>
<feature type="domain" description="AB hydrolase-1" evidence="1">
    <location>
        <begin position="36"/>
        <end position="200"/>
    </location>
</feature>
<dbReference type="Pfam" id="PF00561">
    <property type="entry name" value="Abhydrolase_1"/>
    <property type="match status" value="1"/>
</dbReference>
<dbReference type="AlphaFoldDB" id="A0AAD7I1A6"/>
<keyword evidence="2" id="KW-0378">Hydrolase</keyword>
<dbReference type="InterPro" id="IPR050266">
    <property type="entry name" value="AB_hydrolase_sf"/>
</dbReference>
<dbReference type="GO" id="GO:0016787">
    <property type="term" value="F:hydrolase activity"/>
    <property type="evidence" value="ECO:0007669"/>
    <property type="project" value="UniProtKB-KW"/>
</dbReference>
<dbReference type="InterPro" id="IPR000073">
    <property type="entry name" value="AB_hydrolase_1"/>
</dbReference>
<evidence type="ECO:0000259" key="1">
    <source>
        <dbReference type="Pfam" id="PF00561"/>
    </source>
</evidence>
<dbReference type="InterPro" id="IPR029058">
    <property type="entry name" value="AB_hydrolase_fold"/>
</dbReference>
<dbReference type="Gene3D" id="3.40.50.1820">
    <property type="entry name" value="alpha/beta hydrolase"/>
    <property type="match status" value="1"/>
</dbReference>
<sequence length="334" mass="36219">MPQVKVKSIAGPANFHYTISTPKNPSAKSIDKTLPTVIFIHPVYIASELFQLQFADPSLRRFNLVALDLRSHGKTSGKVLPGYGRDEAAADVVKFMEALHLPASHFVGVSMGSCISLQVAISYPRMVQSITMVSPLPLTEPADVATGREEILDCWVEAFRGGKVDDIALHDALCGALQLGFNNQQTSLIDALIAHTLPHALQNWGAKNLDEFHIVTLDFFTKRTAQTPDAVRKITCPVKLLHCGADIAYGVEYAEEVLKLLQENGVDVRLVQIPGAIHFGNVSNPKEINAEIHESVIRCSPGMTIPPAQASVVSPFSAALIKAGYNNDEDSDSD</sequence>
<proteinExistence type="predicted"/>
<dbReference type="GO" id="GO:0016020">
    <property type="term" value="C:membrane"/>
    <property type="evidence" value="ECO:0007669"/>
    <property type="project" value="TreeGrafter"/>
</dbReference>
<reference evidence="2" key="1">
    <citation type="submission" date="2023-03" db="EMBL/GenBank/DDBJ databases">
        <title>Massive genome expansion in bonnet fungi (Mycena s.s.) driven by repeated elements and novel gene families across ecological guilds.</title>
        <authorList>
            <consortium name="Lawrence Berkeley National Laboratory"/>
            <person name="Harder C.B."/>
            <person name="Miyauchi S."/>
            <person name="Viragh M."/>
            <person name="Kuo A."/>
            <person name="Thoen E."/>
            <person name="Andreopoulos B."/>
            <person name="Lu D."/>
            <person name="Skrede I."/>
            <person name="Drula E."/>
            <person name="Henrissat B."/>
            <person name="Morin E."/>
            <person name="Kohler A."/>
            <person name="Barry K."/>
            <person name="LaButti K."/>
            <person name="Morin E."/>
            <person name="Salamov A."/>
            <person name="Lipzen A."/>
            <person name="Mereny Z."/>
            <person name="Hegedus B."/>
            <person name="Baldrian P."/>
            <person name="Stursova M."/>
            <person name="Weitz H."/>
            <person name="Taylor A."/>
            <person name="Grigoriev I.V."/>
            <person name="Nagy L.G."/>
            <person name="Martin F."/>
            <person name="Kauserud H."/>
        </authorList>
    </citation>
    <scope>NUCLEOTIDE SEQUENCE</scope>
    <source>
        <strain evidence="2">CBHHK188m</strain>
    </source>
</reference>
<organism evidence="2 3">
    <name type="scientific">Mycena maculata</name>
    <dbReference type="NCBI Taxonomy" id="230809"/>
    <lineage>
        <taxon>Eukaryota</taxon>
        <taxon>Fungi</taxon>
        <taxon>Dikarya</taxon>
        <taxon>Basidiomycota</taxon>
        <taxon>Agaricomycotina</taxon>
        <taxon>Agaricomycetes</taxon>
        <taxon>Agaricomycetidae</taxon>
        <taxon>Agaricales</taxon>
        <taxon>Marasmiineae</taxon>
        <taxon>Mycenaceae</taxon>
        <taxon>Mycena</taxon>
    </lineage>
</organism>
<evidence type="ECO:0000313" key="3">
    <source>
        <dbReference type="Proteomes" id="UP001215280"/>
    </source>
</evidence>
<dbReference type="SUPFAM" id="SSF53474">
    <property type="entry name" value="alpha/beta-Hydrolases"/>
    <property type="match status" value="1"/>
</dbReference>
<dbReference type="Proteomes" id="UP001215280">
    <property type="component" value="Unassembled WGS sequence"/>
</dbReference>
<dbReference type="EMBL" id="JARJLG010000179">
    <property type="protein sequence ID" value="KAJ7731906.1"/>
    <property type="molecule type" value="Genomic_DNA"/>
</dbReference>